<sequence length="3561" mass="395981">MNKSVVCLLLGVLLLFDGIRGKEFLEPPLFNLAKHKNIVATSTCGEYFGKPYKEMFCSLASSLQYTPVSQYSSQTSDGNPFREARAEHSFVESGHSCDYCYANSTYEHPPSKMVDGTNSWWQSPPLSRGSLYEKVNITINLGQEFHIAYIYIVMANSPRPATWALERSTDYGKTFKPWQYFAEHNADCARHFGFNSLAPITADDSIICSSEYSKLQPMDNGEIYVNLLENRPGRHNFSEAPILQEFARATNVRLRLLSVSTLHGNLIDLHRRNDPTVTRRYFYAIKEIKIGGTCACNGHAKTCDYLDPIRPETLLCRCLHGTCGTSCETCCPGFEQKKWQISKNGKPFECEPCNCHGHSHICVYDEELNKKGMSLDINGKYEGGGRCLNCLHNTKGINCNECVDGYFKPAGYSMNQTNACKACECDPTKHNGNCAEGTECQCLPQFVGENCDQCAPGYYDDGNKNCLICPCNYKGTEGELCLPEGDKCPCKENFSGQFCDMCAPGRFNLTGGCLACDCHTSGSATGECDLESGHCLCKNNFSGDHCTSCEKGYFNYPQCQSCNCDISGSDESLCDPEGGQCLCKVGYAGDHCDKNDEGYYGYPNSKACECDANGSNSTQCDLSSGACPCLENFSGKQCDKCAAGFYDFPNCLACNCFEKGSKGNTCDKSGNCYCKPNFQGKMCGTCNNNFFNFPICEECNCDPDGVSKDFGGCDTVAEGELCECKKNVIGRTCNQCKPTFWDLKKTNEDGCIECSCDITGTLSGLNSCQIKNGQCQCKQNAAGRRCEKCLDGFFNKTDANHMGCEACNCSVGGSVGPTCAAETGACRCKPRVTGLKCDKPIDKHYFPTPWHMQYEAEEGKTPDNKAIRYAIDENIFANYSWKGFAVFSPIQDEIHLTIDILKNSVYKILFHYQNPTDVENTVQISLAPYSNSNQVSTEQTFQTIIRPTIVPTSNFITPENKPLPLNHGRYIMKIKTKKRLYLDYVVFVPAEYYEGFLERNVENACLKNQKIDEYCLKYEYQKIDDSYKIETPGKLNTVNVKEGGEFVVVVSYQYDKPEIMPVAVKVSSSNATGNINFIHCPYAIACRELVTVDGLQTIYNVDSGQVQITLDYIPQKDLSIKSIQVIPKHTWSDELLKQHFVCIQVNNTCVGQRYPDAQGGIVTQVEELEGSKIIEGHKLPFDISNKDNIKVAALDSSQGTIEISGVVDKPGHYGILVDYYNPRGTKKELKVLVHTNAEQDKEASVEFDFCPAQSGCRATIKFDKNYIYIEDKYSLTIIGDNDQKDSIYLNSITTVPLQQFVSALMKLQPLEVSQQFASECSKMNFKNDPNDVTDFCRDKIFSLTTDFNRFTLPCECNPSGSSSFSCAEYGGQCGCKENIMGRKCDKCKPGYFNFPACQKCKCGTNEQCNEQTGQCFCPPHIEGTDCSRCVKHAYGFDPLIGCELCGCHRDGSERGELECDSVSGQCKCKDNVGSLTCTTCLPGFFDFPRCNKCACSETGTTENICNSETSECLCKDNVVGKKCDQCKVGTFDLTENNPNGCSNCFCFGTTDSCKSSLLKVYYMEFDNHGWSSTDDKGEVIGSNGEIVYSAKNDDYIKDVFLKVPLTGNPDYTMAYGHSISYSVKCQSNDKRFNPVADIRLIGKHGLLEAWSIEQPDDPTVSFSLNFKLLADNWSNQNGEKATRAQLMMVLVHLKSIEIKVSYLENIREGTIADFKMEKASNENLPYLTTDKESSSVEVCECPPSYTGHSCQTCAPGHYRIQNGEYLGSCVPCECNNHSGDCSEFSEATHEYINNGICLNCEHNTMGDHCEICDEGFYGNATSGTEYSCLSCPCPYRQDSVNFAIGCDVQSNGLAEKCYCRPGYTGETCDRCDAGFYGNPIHIGGKCDPCFCNNNNNITDLGACNPTTGFCDACQNHTEGKYCELCEDWYFGDAIDAKNCTACDCDQNGSEECDKTTGTCKCLENVEGERCDRCIADSFGIESGEGCTLCNCGGASLNSQCDAETGQCPCLNGVTGQQCQFCEHGYWNYTSANGCQKCDCEADLSKGTVCDTKTGACSCQEGSTGMRCDQCIPHYLRVPELGCRECDNCVFSLKDNLDVMDSRLSTVSETIKSTPPAARIGGRLIRIEKAHTQFEPVITIISDFKDTDTFEASIQNMKDLKQNSSTIKLKSEMTFNLLGQYIEDFKILIKDTEDLKHNATAFKRKVQSIIGEIKSIPKLFEQKKSIENREVLIRGSTNLLNMIKNDDKFNEQVELSKEKNQMIKNKRENLIEKTKQHKLFRENVLHLQYDVTNSISTAREQLAHLTNISFTIKSVHSGLEKNNLFKINSAISSLKEDSLEVPKLVEKVNLQIKETKEILKSLDQLASQLVDLKTTLQSSLENLKSKNSKLARLRRNIDENSVNKYATDLEAQAKQITVEFAPTKQFSGNAVEAANIYKNITAIIQEAEKISISSLEMCEKAAEQSDGIIDDARDAKQGADTLKNDVTKIHKVVAVDMENENISLESKLNEINKSGAELLENINKNVGKNNEFNEKFDDIIRKVTDSISTLEPLEAKINDTAKSVQNILKETTDFANEISKMNQEVKGTRAQLNELETITDPSIKKFEMFEEKSKDFTANLNVAKEKLANLREKIEIARNMANRIKLGAKFERGSSLELDIKNKVRDVAVLSDISFYLKTRSDSGLILYLGNSGQSESVEYLAVKLINGKPVVHINLGSDPNDLMLDTQVNDNRWRYYQINRLGKVLNVTVSEPESLKDSEHKTFIFKSDKHMLNLDPSRSKLLLGSAGDNVIPVKLASNEFVGSIEEFTINNVFTGLWSNKKQVLISGAGKRKLFEGELNNNEGVSFNGNGYIAISQSDWNVTKTTEFSLLFQTYVSNGLIFFTGKERDYLMVRIEDGYVKMSYDLGSGVVEINSNNNRYDDGQWHTIRVNRVDKKARLVVNDKDQNDGEAPGAMVELKYDKLYYLGDVTYTVKSKYSVTPFKGCIKNFKVNNDFVDFKKASSSKGVQMSCPAQIVRTASFVSPKSLIKFSNIDLNNQIELSLMYKTVQSKLTLATIKSLENSLELKIDNGEIDINIGGQSYLKAEYMSSSDGNWHIASLFINSRSIKLFMDDQLLIEESNSNLIKNKFADSDLIIGTNDAECNPKYCIADLILNQKLMNFAQAITTDVKLHECVTVTAKESCVSTWRPFTTTPFGEASTDPFDKTTSVITTTTQATVTKDDDIFDLPTETPAPETEVLAVPRSPDECALKREVTEVVGDQSGIRFGVEANSRIEFSKTSESFDKNSVFSVKIKPTSNNGLIMFVTNTKHSSYMALYLNRGYVYFAFDSGFEKLVLKSNRTIIDDRWHTIRAERENGAGSLVVDNDPVVTGKTFEAIDSIIVQAPIYFGGVSNELISYVSSILSNTKRGPNDMAVKTDFSGCMTDFKLNENKFNDAPEEFGVKPCSVVEEEGMYYGDKGGYSILNSEFKLGGNINLDFEIRPRTDSAVLLYSGVVDYLFLELHNGSLKFEINLDNKPQAISINFDSSNYICDGNWHNVKLWKIKNVVTVTVDGLVVPTIDVN</sequence>
<name>A0AC35TUM0_9BILA</name>
<evidence type="ECO:0000313" key="2">
    <source>
        <dbReference type="WBParaSite" id="RSKR_0000449700.1"/>
    </source>
</evidence>
<accession>A0AC35TUM0</accession>
<evidence type="ECO:0000313" key="1">
    <source>
        <dbReference type="Proteomes" id="UP000095286"/>
    </source>
</evidence>
<reference evidence="2" key="1">
    <citation type="submission" date="2016-11" db="UniProtKB">
        <authorList>
            <consortium name="WormBaseParasite"/>
        </authorList>
    </citation>
    <scope>IDENTIFICATION</scope>
    <source>
        <strain evidence="2">KR3021</strain>
    </source>
</reference>
<dbReference type="WBParaSite" id="RSKR_0000449700.1">
    <property type="protein sequence ID" value="RSKR_0000449700.1"/>
    <property type="gene ID" value="RSKR_0000449700"/>
</dbReference>
<dbReference type="Proteomes" id="UP000095286">
    <property type="component" value="Unplaced"/>
</dbReference>
<protein>
    <submittedName>
        <fullName evidence="2">Laminin subunit alpha</fullName>
    </submittedName>
</protein>
<proteinExistence type="predicted"/>
<organism evidence="1 2">
    <name type="scientific">Rhabditophanes sp. KR3021</name>
    <dbReference type="NCBI Taxonomy" id="114890"/>
    <lineage>
        <taxon>Eukaryota</taxon>
        <taxon>Metazoa</taxon>
        <taxon>Ecdysozoa</taxon>
        <taxon>Nematoda</taxon>
        <taxon>Chromadorea</taxon>
        <taxon>Rhabditida</taxon>
        <taxon>Tylenchina</taxon>
        <taxon>Panagrolaimomorpha</taxon>
        <taxon>Strongyloidoidea</taxon>
        <taxon>Alloionematidae</taxon>
        <taxon>Rhabditophanes</taxon>
    </lineage>
</organism>